<name>A0ABN8LTY6_9CNID</name>
<evidence type="ECO:0000313" key="3">
    <source>
        <dbReference type="Proteomes" id="UP001159427"/>
    </source>
</evidence>
<sequence>MPTSQAYGNTTGDLSSLFPSLNLDFGVPQASCLRPLLFTFYARKLFDVIKVHLPMVHCYADDTQLYVSISPNKSTRQFEAVTPIQHCVDD</sequence>
<proteinExistence type="predicted"/>
<reference evidence="2 3" key="1">
    <citation type="submission" date="2022-05" db="EMBL/GenBank/DDBJ databases">
        <authorList>
            <consortium name="Genoscope - CEA"/>
            <person name="William W."/>
        </authorList>
    </citation>
    <scope>NUCLEOTIDE SEQUENCE [LARGE SCALE GENOMIC DNA]</scope>
</reference>
<evidence type="ECO:0000313" key="2">
    <source>
        <dbReference type="EMBL" id="CAH3018928.1"/>
    </source>
</evidence>
<gene>
    <name evidence="2" type="ORF">PEVE_00000202</name>
</gene>
<keyword evidence="3" id="KW-1185">Reference proteome</keyword>
<dbReference type="InterPro" id="IPR000477">
    <property type="entry name" value="RT_dom"/>
</dbReference>
<organism evidence="2 3">
    <name type="scientific">Porites evermanni</name>
    <dbReference type="NCBI Taxonomy" id="104178"/>
    <lineage>
        <taxon>Eukaryota</taxon>
        <taxon>Metazoa</taxon>
        <taxon>Cnidaria</taxon>
        <taxon>Anthozoa</taxon>
        <taxon>Hexacorallia</taxon>
        <taxon>Scleractinia</taxon>
        <taxon>Fungiina</taxon>
        <taxon>Poritidae</taxon>
        <taxon>Porites</taxon>
    </lineage>
</organism>
<protein>
    <recommendedName>
        <fullName evidence="1">Reverse transcriptase domain-containing protein</fullName>
    </recommendedName>
</protein>
<accession>A0ABN8LTY6</accession>
<dbReference type="Proteomes" id="UP001159427">
    <property type="component" value="Unassembled WGS sequence"/>
</dbReference>
<comment type="caution">
    <text evidence="2">The sequence shown here is derived from an EMBL/GenBank/DDBJ whole genome shotgun (WGS) entry which is preliminary data.</text>
</comment>
<evidence type="ECO:0000259" key="1">
    <source>
        <dbReference type="PROSITE" id="PS50878"/>
    </source>
</evidence>
<dbReference type="EMBL" id="CALNXI010000100">
    <property type="protein sequence ID" value="CAH3018928.1"/>
    <property type="molecule type" value="Genomic_DNA"/>
</dbReference>
<dbReference type="PROSITE" id="PS50878">
    <property type="entry name" value="RT_POL"/>
    <property type="match status" value="1"/>
</dbReference>
<feature type="domain" description="Reverse transcriptase" evidence="1">
    <location>
        <begin position="1"/>
        <end position="90"/>
    </location>
</feature>